<feature type="signal peptide" evidence="10">
    <location>
        <begin position="1"/>
        <end position="19"/>
    </location>
</feature>
<dbReference type="Pfam" id="PF03548">
    <property type="entry name" value="LolA"/>
    <property type="match status" value="1"/>
</dbReference>
<evidence type="ECO:0000256" key="1">
    <source>
        <dbReference type="ARBA" id="ARBA00004418"/>
    </source>
</evidence>
<evidence type="ECO:0000256" key="6">
    <source>
        <dbReference type="ARBA" id="ARBA00022729"/>
    </source>
</evidence>
<evidence type="ECO:0000256" key="9">
    <source>
        <dbReference type="ARBA" id="ARBA00023186"/>
    </source>
</evidence>
<dbReference type="STRING" id="289377.HL41_05110"/>
<evidence type="ECO:0000256" key="10">
    <source>
        <dbReference type="SAM" id="SignalP"/>
    </source>
</evidence>
<evidence type="ECO:0000313" key="12">
    <source>
        <dbReference type="Proteomes" id="UP000028481"/>
    </source>
</evidence>
<dbReference type="NCBIfam" id="TIGR00547">
    <property type="entry name" value="lolA"/>
    <property type="match status" value="1"/>
</dbReference>
<gene>
    <name evidence="11" type="ORF">HL41_05110</name>
</gene>
<dbReference type="Proteomes" id="UP000028481">
    <property type="component" value="Chromosome"/>
</dbReference>
<dbReference type="HOGENOM" id="CLU_087560_2_0_0"/>
<comment type="subunit">
    <text evidence="3">Monomer.</text>
</comment>
<protein>
    <recommendedName>
        <fullName evidence="4">Outer-membrane lipoprotein carrier protein</fullName>
    </recommendedName>
</protein>
<keyword evidence="12" id="KW-1185">Reference proteome</keyword>
<dbReference type="SUPFAM" id="SSF89392">
    <property type="entry name" value="Prokaryotic lipoproteins and lipoprotein localization factors"/>
    <property type="match status" value="1"/>
</dbReference>
<dbReference type="GO" id="GO:0042597">
    <property type="term" value="C:periplasmic space"/>
    <property type="evidence" value="ECO:0007669"/>
    <property type="project" value="UniProtKB-SubCell"/>
</dbReference>
<evidence type="ECO:0000256" key="2">
    <source>
        <dbReference type="ARBA" id="ARBA00007615"/>
    </source>
</evidence>
<keyword evidence="9" id="KW-0143">Chaperone</keyword>
<dbReference type="InterPro" id="IPR004564">
    <property type="entry name" value="OM_lipoprot_carrier_LolA-like"/>
</dbReference>
<name>A0A075WSE3_9BACT</name>
<keyword evidence="8" id="KW-0653">Protein transport</keyword>
<dbReference type="PANTHER" id="PTHR35869:SF1">
    <property type="entry name" value="OUTER-MEMBRANE LIPOPROTEIN CARRIER PROTEIN"/>
    <property type="match status" value="1"/>
</dbReference>
<dbReference type="PANTHER" id="PTHR35869">
    <property type="entry name" value="OUTER-MEMBRANE LIPOPROTEIN CARRIER PROTEIN"/>
    <property type="match status" value="1"/>
</dbReference>
<reference evidence="11 12" key="1">
    <citation type="journal article" date="2015" name="Genome Announc.">
        <title>Genome Sequence of a Sulfate-Reducing Thermophilic Bacterium, Thermodesulfobacterium commune DSM 2178T (Phylum Thermodesulfobacteria).</title>
        <authorList>
            <person name="Bhatnagar S."/>
            <person name="Badger J.H."/>
            <person name="Madupu R."/>
            <person name="Khouri H.M."/>
            <person name="O'Connor E.M."/>
            <person name="Robb F.T."/>
            <person name="Ward N.L."/>
            <person name="Eisen J.A."/>
        </authorList>
    </citation>
    <scope>NUCLEOTIDE SEQUENCE [LARGE SCALE GENOMIC DNA]</scope>
    <source>
        <strain evidence="11 12">DSM 2178</strain>
    </source>
</reference>
<dbReference type="InterPro" id="IPR029046">
    <property type="entry name" value="LolA/LolB/LppX"/>
</dbReference>
<accession>A0A075WSE3</accession>
<proteinExistence type="inferred from homology"/>
<evidence type="ECO:0000256" key="3">
    <source>
        <dbReference type="ARBA" id="ARBA00011245"/>
    </source>
</evidence>
<evidence type="ECO:0000256" key="5">
    <source>
        <dbReference type="ARBA" id="ARBA00022448"/>
    </source>
</evidence>
<organism evidence="11 12">
    <name type="scientific">Thermodesulfobacterium commune DSM 2178</name>
    <dbReference type="NCBI Taxonomy" id="289377"/>
    <lineage>
        <taxon>Bacteria</taxon>
        <taxon>Pseudomonadati</taxon>
        <taxon>Thermodesulfobacteriota</taxon>
        <taxon>Thermodesulfobacteria</taxon>
        <taxon>Thermodesulfobacteriales</taxon>
        <taxon>Thermodesulfobacteriaceae</taxon>
        <taxon>Thermodesulfobacterium</taxon>
    </lineage>
</organism>
<keyword evidence="6 10" id="KW-0732">Signal</keyword>
<dbReference type="Gene3D" id="2.50.20.10">
    <property type="entry name" value="Lipoprotein localisation LolA/LolB/LppX"/>
    <property type="match status" value="1"/>
</dbReference>
<sequence>MVFVLALLLALANPFSLKAQTVDEVIDHIQDFYQTIQTLEAEFIQEAYISQGHKEVSSGRLWIKKPGKFRWEYYRPQKLFIISSGKSIYFYYPEEKQALVYPSGTTFGSKLALGFMTGRGNIKTDLKVESFQTLDNDFWKLNFLTANNDQKVRRISLVVNPKSGEVKEVILNMASGETLRIIFNNLQYNKSLKDSLFQFSPPKDVRVIQAQSN</sequence>
<dbReference type="GO" id="GO:0042953">
    <property type="term" value="P:lipoprotein transport"/>
    <property type="evidence" value="ECO:0007669"/>
    <property type="project" value="InterPro"/>
</dbReference>
<evidence type="ECO:0000256" key="7">
    <source>
        <dbReference type="ARBA" id="ARBA00022764"/>
    </source>
</evidence>
<evidence type="ECO:0000256" key="4">
    <source>
        <dbReference type="ARBA" id="ARBA00014035"/>
    </source>
</evidence>
<comment type="similarity">
    <text evidence="2">Belongs to the LolA family.</text>
</comment>
<dbReference type="InterPro" id="IPR018323">
    <property type="entry name" value="OM_lipoprot_carrier_LolA_Pbac"/>
</dbReference>
<dbReference type="PaxDb" id="289377-HL41_05110"/>
<dbReference type="KEGG" id="tcm:HL41_05110"/>
<feature type="chain" id="PRO_5001711409" description="Outer-membrane lipoprotein carrier protein" evidence="10">
    <location>
        <begin position="20"/>
        <end position="213"/>
    </location>
</feature>
<dbReference type="CDD" id="cd16325">
    <property type="entry name" value="LolA"/>
    <property type="match status" value="1"/>
</dbReference>
<keyword evidence="5" id="KW-0813">Transport</keyword>
<dbReference type="EMBL" id="CP008796">
    <property type="protein sequence ID" value="AIH04184.1"/>
    <property type="molecule type" value="Genomic_DNA"/>
</dbReference>
<dbReference type="AlphaFoldDB" id="A0A075WSE3"/>
<evidence type="ECO:0000313" key="11">
    <source>
        <dbReference type="EMBL" id="AIH04184.1"/>
    </source>
</evidence>
<evidence type="ECO:0000256" key="8">
    <source>
        <dbReference type="ARBA" id="ARBA00022927"/>
    </source>
</evidence>
<dbReference type="eggNOG" id="COG2834">
    <property type="taxonomic scope" value="Bacteria"/>
</dbReference>
<comment type="subcellular location">
    <subcellularLocation>
        <location evidence="1">Periplasm</location>
    </subcellularLocation>
</comment>
<keyword evidence="7" id="KW-0574">Periplasm</keyword>